<dbReference type="EMBL" id="MU005591">
    <property type="protein sequence ID" value="KAF2681468.1"/>
    <property type="molecule type" value="Genomic_DNA"/>
</dbReference>
<reference evidence="3" key="1">
    <citation type="journal article" date="2020" name="Stud. Mycol.">
        <title>101 Dothideomycetes genomes: a test case for predicting lifestyles and emergence of pathogens.</title>
        <authorList>
            <person name="Haridas S."/>
            <person name="Albert R."/>
            <person name="Binder M."/>
            <person name="Bloem J."/>
            <person name="Labutti K."/>
            <person name="Salamov A."/>
            <person name="Andreopoulos B."/>
            <person name="Baker S."/>
            <person name="Barry K."/>
            <person name="Bills G."/>
            <person name="Bluhm B."/>
            <person name="Cannon C."/>
            <person name="Castanera R."/>
            <person name="Culley D."/>
            <person name="Daum C."/>
            <person name="Ezra D."/>
            <person name="Gonzalez J."/>
            <person name="Henrissat B."/>
            <person name="Kuo A."/>
            <person name="Liang C."/>
            <person name="Lipzen A."/>
            <person name="Lutzoni F."/>
            <person name="Magnuson J."/>
            <person name="Mondo S."/>
            <person name="Nolan M."/>
            <person name="Ohm R."/>
            <person name="Pangilinan J."/>
            <person name="Park H.-J."/>
            <person name="Ramirez L."/>
            <person name="Alfaro M."/>
            <person name="Sun H."/>
            <person name="Tritt A."/>
            <person name="Yoshinaga Y."/>
            <person name="Zwiers L.-H."/>
            <person name="Turgeon B."/>
            <person name="Goodwin S."/>
            <person name="Spatafora J."/>
            <person name="Crous P."/>
            <person name="Grigoriev I."/>
        </authorList>
    </citation>
    <scope>NUCLEOTIDE SEQUENCE</scope>
    <source>
        <strain evidence="3">CBS 122367</strain>
    </source>
</reference>
<feature type="compositionally biased region" description="Basic and acidic residues" evidence="1">
    <location>
        <begin position="531"/>
        <end position="542"/>
    </location>
</feature>
<feature type="compositionally biased region" description="Basic and acidic residues" evidence="1">
    <location>
        <begin position="675"/>
        <end position="691"/>
    </location>
</feature>
<sequence length="1044" mass="115973">MAEMQMHPMHNMSRVLGDAGLLVASSQPDPLLPIHQRSEPNCMSSVAPQGGRKEPEVKWPQAPDHFTEFRSKKSPEVHRVGKHYVGLLQQLPPPSLVQDEWDEHILPDLEKRLCKATKMLSMSLRDDQVTIECVLCMAGTKSSSKLVPVNSVARNLKDYIAIKPTVWIYCGGRRCRNRVLDTLPRVKLELLDRFLDKFSMDQPYVSLYAPWPAGEERLSQKPQLVEESNGVSFAILECTSGLETTCGTRARFTVQTPDTAYECFSTIGGLVTVDLPSGMPSEVESASETSSESDDSASTRTTSFPPERIPSAGRPTKKVTGDGKPKGKWKNSQRPSIVAYMGRGTRDGNYSLPLSVPDTSDFALIDPRSIMQLSNKYQIPGERIPKAVSDFVRTKHLTKGKVWIIASSSEAPLEGHMLAGDASIIVRGTVMRTKKIQMQSTFTGVPGLSGSWAVRDGKLCGIVYAAYSSSPYMHIIPAERVFQDIARVFGPSIPRVASVQDIARYKRSIASEKIPDEGENEKEGTPSYPSIRKESDGQRVKESLGSYQDQAQTKGFEQRQRQLIPEEERSVTTSIVATHEDNDNFWEATAKLTEVDRKPRQVSPSSSNPSHASSCVTAAFDQQEHSSHGQPAAPHDQLRSENSKWMWDYARRMYYYFDPGNSCYIFSDGAMIPKSDDRQTKETPDAVRDAPHPPGVNPDIDFEIVSAIANLKIAEFGGEAAQSWFNGHGRQQTEQPYPKWPRYQQPLQNQPPDLIHPQPQTSNLLPNQSAWDLGVDTPTAGSDHSPLNLGSGWELAGQKNEVSHNVVLDPGEDDLPSGLRNKGTRPRMKILGTSGDHETLDPRFRVRYPGNEFFRIGVVFMMLWPELVGSGVDNMTAVTIADSRFPGERVFCKIRWFIVVREGHNCCTCLSIQTYQGRGVTGTKVKSHHAIMYTGATPPLPLPGEYPSHPDEAPMGEPIRVIADDESGRGDIKMDPRSRVNLAKVYTVEHNVKVQKFGYVDPSDEWKLISQFMRNWGRSASDHLPPTDKEILLPGPGSNIPSSK</sequence>
<feature type="compositionally biased region" description="Low complexity" evidence="1">
    <location>
        <begin position="281"/>
        <end position="303"/>
    </location>
</feature>
<feature type="region of interest" description="Disordered" evidence="1">
    <location>
        <begin position="1018"/>
        <end position="1044"/>
    </location>
</feature>
<feature type="region of interest" description="Disordered" evidence="1">
    <location>
        <begin position="728"/>
        <end position="757"/>
    </location>
</feature>
<feature type="region of interest" description="Disordered" evidence="1">
    <location>
        <begin position="675"/>
        <end position="697"/>
    </location>
</feature>
<dbReference type="Pfam" id="PF20233">
    <property type="entry name" value="DUF6590"/>
    <property type="match status" value="1"/>
</dbReference>
<accession>A0A6G1ITN9</accession>
<gene>
    <name evidence="3" type="ORF">K458DRAFT_457051</name>
</gene>
<dbReference type="AlphaFoldDB" id="A0A6G1ITN9"/>
<feature type="region of interest" description="Disordered" evidence="1">
    <location>
        <begin position="27"/>
        <end position="62"/>
    </location>
</feature>
<dbReference type="PANTHER" id="PTHR35391">
    <property type="entry name" value="C2H2-TYPE DOMAIN-CONTAINING PROTEIN-RELATED"/>
    <property type="match status" value="1"/>
</dbReference>
<feature type="region of interest" description="Disordered" evidence="1">
    <location>
        <begin position="595"/>
        <end position="614"/>
    </location>
</feature>
<feature type="compositionally biased region" description="Basic and acidic residues" evidence="1">
    <location>
        <begin position="513"/>
        <end position="524"/>
    </location>
</feature>
<feature type="compositionally biased region" description="Low complexity" evidence="1">
    <location>
        <begin position="603"/>
        <end position="614"/>
    </location>
</feature>
<dbReference type="Proteomes" id="UP000799291">
    <property type="component" value="Unassembled WGS sequence"/>
</dbReference>
<proteinExistence type="predicted"/>
<name>A0A6G1ITN9_9PLEO</name>
<feature type="region of interest" description="Disordered" evidence="1">
    <location>
        <begin position="620"/>
        <end position="639"/>
    </location>
</feature>
<dbReference type="OrthoDB" id="4395072at2759"/>
<feature type="compositionally biased region" description="Basic and acidic residues" evidence="1">
    <location>
        <begin position="556"/>
        <end position="570"/>
    </location>
</feature>
<feature type="region of interest" description="Disordered" evidence="1">
    <location>
        <begin position="275"/>
        <end position="334"/>
    </location>
</feature>
<feature type="region of interest" description="Disordered" evidence="1">
    <location>
        <begin position="513"/>
        <end position="576"/>
    </location>
</feature>
<keyword evidence="4" id="KW-1185">Reference proteome</keyword>
<evidence type="ECO:0000256" key="1">
    <source>
        <dbReference type="SAM" id="MobiDB-lite"/>
    </source>
</evidence>
<evidence type="ECO:0000313" key="3">
    <source>
        <dbReference type="EMBL" id="KAF2681468.1"/>
    </source>
</evidence>
<organism evidence="3 4">
    <name type="scientific">Lentithecium fluviatile CBS 122367</name>
    <dbReference type="NCBI Taxonomy" id="1168545"/>
    <lineage>
        <taxon>Eukaryota</taxon>
        <taxon>Fungi</taxon>
        <taxon>Dikarya</taxon>
        <taxon>Ascomycota</taxon>
        <taxon>Pezizomycotina</taxon>
        <taxon>Dothideomycetes</taxon>
        <taxon>Pleosporomycetidae</taxon>
        <taxon>Pleosporales</taxon>
        <taxon>Massarineae</taxon>
        <taxon>Lentitheciaceae</taxon>
        <taxon>Lentithecium</taxon>
    </lineage>
</organism>
<dbReference type="InterPro" id="IPR046497">
    <property type="entry name" value="DUF6590"/>
</dbReference>
<protein>
    <recommendedName>
        <fullName evidence="2">DUF6590 domain-containing protein</fullName>
    </recommendedName>
</protein>
<feature type="domain" description="DUF6590" evidence="2">
    <location>
        <begin position="852"/>
        <end position="1008"/>
    </location>
</feature>
<evidence type="ECO:0000313" key="4">
    <source>
        <dbReference type="Proteomes" id="UP000799291"/>
    </source>
</evidence>
<dbReference type="PANTHER" id="PTHR35391:SF5">
    <property type="entry name" value="DUF6590 DOMAIN-CONTAINING PROTEIN"/>
    <property type="match status" value="1"/>
</dbReference>
<evidence type="ECO:0000259" key="2">
    <source>
        <dbReference type="Pfam" id="PF20233"/>
    </source>
</evidence>
<feature type="compositionally biased region" description="Polar residues" evidence="1">
    <location>
        <begin position="545"/>
        <end position="555"/>
    </location>
</feature>
<feature type="region of interest" description="Disordered" evidence="1">
    <location>
        <begin position="807"/>
        <end position="834"/>
    </location>
</feature>